<dbReference type="Proteomes" id="UP001153050">
    <property type="component" value="Unassembled WGS sequence"/>
</dbReference>
<gene>
    <name evidence="1" type="ORF">MES5069_550212</name>
</gene>
<organism evidence="1 2">
    <name type="scientific">Mesorhizobium escarrei</name>
    <dbReference type="NCBI Taxonomy" id="666018"/>
    <lineage>
        <taxon>Bacteria</taxon>
        <taxon>Pseudomonadati</taxon>
        <taxon>Pseudomonadota</taxon>
        <taxon>Alphaproteobacteria</taxon>
        <taxon>Hyphomicrobiales</taxon>
        <taxon>Phyllobacteriaceae</taxon>
        <taxon>Mesorhizobium</taxon>
    </lineage>
</organism>
<name>A0ABM9EEN2_9HYPH</name>
<keyword evidence="2" id="KW-1185">Reference proteome</keyword>
<proteinExistence type="predicted"/>
<reference evidence="1 2" key="1">
    <citation type="submission" date="2022-03" db="EMBL/GenBank/DDBJ databases">
        <authorList>
            <person name="Brunel B."/>
        </authorList>
    </citation>
    <scope>NUCLEOTIDE SEQUENCE [LARGE SCALE GENOMIC DNA]</scope>
    <source>
        <strain evidence="1">STM5069sample</strain>
    </source>
</reference>
<evidence type="ECO:0000313" key="2">
    <source>
        <dbReference type="Proteomes" id="UP001153050"/>
    </source>
</evidence>
<sequence>MAPPAMGINSTSLYAAFGCKEALFLEAVDLYTPVEAAAV</sequence>
<evidence type="ECO:0008006" key="3">
    <source>
        <dbReference type="Google" id="ProtNLM"/>
    </source>
</evidence>
<comment type="caution">
    <text evidence="1">The sequence shown here is derived from an EMBL/GenBank/DDBJ whole genome shotgun (WGS) entry which is preliminary data.</text>
</comment>
<dbReference type="Gene3D" id="1.10.10.60">
    <property type="entry name" value="Homeodomain-like"/>
    <property type="match status" value="1"/>
</dbReference>
<dbReference type="EMBL" id="CAKXZT010000152">
    <property type="protein sequence ID" value="CAH2407248.1"/>
    <property type="molecule type" value="Genomic_DNA"/>
</dbReference>
<accession>A0ABM9EEN2</accession>
<protein>
    <recommendedName>
        <fullName evidence="3">TetR family transcriptional regulator</fullName>
    </recommendedName>
</protein>
<evidence type="ECO:0000313" key="1">
    <source>
        <dbReference type="EMBL" id="CAH2407248.1"/>
    </source>
</evidence>